<organism evidence="2 3">
    <name type="scientific">Trypanosoma cruzi (strain CL Brener)</name>
    <dbReference type="NCBI Taxonomy" id="353153"/>
    <lineage>
        <taxon>Eukaryota</taxon>
        <taxon>Discoba</taxon>
        <taxon>Euglenozoa</taxon>
        <taxon>Kinetoplastea</taxon>
        <taxon>Metakinetoplastina</taxon>
        <taxon>Trypanosomatida</taxon>
        <taxon>Trypanosomatidae</taxon>
        <taxon>Trypanosoma</taxon>
        <taxon>Schizotrypanum</taxon>
    </lineage>
</organism>
<comment type="caution">
    <text evidence="2">The sequence shown here is derived from an EMBL/GenBank/DDBJ whole genome shotgun (WGS) entry which is preliminary data.</text>
</comment>
<feature type="transmembrane region" description="Helical" evidence="1">
    <location>
        <begin position="152"/>
        <end position="175"/>
    </location>
</feature>
<feature type="transmembrane region" description="Helical" evidence="1">
    <location>
        <begin position="20"/>
        <end position="42"/>
    </location>
</feature>
<dbReference type="RefSeq" id="XP_805637.1">
    <property type="nucleotide sequence ID" value="XM_800544.1"/>
</dbReference>
<dbReference type="InParanoid" id="Q4CU31"/>
<gene>
    <name evidence="2" type="ORF">Tc00.1047053511573.49</name>
</gene>
<dbReference type="PaxDb" id="353153-Q4CU31"/>
<feature type="transmembrane region" description="Helical" evidence="1">
    <location>
        <begin position="54"/>
        <end position="74"/>
    </location>
</feature>
<keyword evidence="3" id="KW-1185">Reference proteome</keyword>
<dbReference type="GeneID" id="3535435"/>
<keyword evidence="1" id="KW-1133">Transmembrane helix</keyword>
<dbReference type="AlphaFoldDB" id="Q4CU31"/>
<accession>Q4CU31</accession>
<dbReference type="EMBL" id="AAHK01001906">
    <property type="protein sequence ID" value="EAN83786.1"/>
    <property type="molecule type" value="Genomic_DNA"/>
</dbReference>
<dbReference type="Proteomes" id="UP000002296">
    <property type="component" value="Unassembled WGS sequence"/>
</dbReference>
<proteinExistence type="predicted"/>
<dbReference type="KEGG" id="tcr:511573.49"/>
<protein>
    <submittedName>
        <fullName evidence="2">Uncharacterized protein</fullName>
    </submittedName>
</protein>
<evidence type="ECO:0000256" key="1">
    <source>
        <dbReference type="SAM" id="Phobius"/>
    </source>
</evidence>
<evidence type="ECO:0000313" key="3">
    <source>
        <dbReference type="Proteomes" id="UP000002296"/>
    </source>
</evidence>
<evidence type="ECO:0000313" key="2">
    <source>
        <dbReference type="EMBL" id="EAN83786.1"/>
    </source>
</evidence>
<keyword evidence="1" id="KW-0472">Membrane</keyword>
<reference evidence="2 3" key="1">
    <citation type="journal article" date="2005" name="Science">
        <title>The genome sequence of Trypanosoma cruzi, etiologic agent of Chagas disease.</title>
        <authorList>
            <person name="El-Sayed N.M."/>
            <person name="Myler P.J."/>
            <person name="Bartholomeu D.C."/>
            <person name="Nilsson D."/>
            <person name="Aggarwal G."/>
            <person name="Tran A.N."/>
            <person name="Ghedin E."/>
            <person name="Worthey E.A."/>
            <person name="Delcher A.L."/>
            <person name="Blandin G."/>
            <person name="Westenberger S.J."/>
            <person name="Caler E."/>
            <person name="Cerqueira G.C."/>
            <person name="Branche C."/>
            <person name="Haas B."/>
            <person name="Anupama A."/>
            <person name="Arner E."/>
            <person name="Aslund L."/>
            <person name="Attipoe P."/>
            <person name="Bontempi E."/>
            <person name="Bringaud F."/>
            <person name="Burton P."/>
            <person name="Cadag E."/>
            <person name="Campbell D.A."/>
            <person name="Carrington M."/>
            <person name="Crabtree J."/>
            <person name="Darban H."/>
            <person name="da Silveira J.F."/>
            <person name="de Jong P."/>
            <person name="Edwards K."/>
            <person name="Englund P.T."/>
            <person name="Fazelina G."/>
            <person name="Feldblyum T."/>
            <person name="Ferella M."/>
            <person name="Frasch A.C."/>
            <person name="Gull K."/>
            <person name="Horn D."/>
            <person name="Hou L."/>
            <person name="Huang Y."/>
            <person name="Kindlund E."/>
            <person name="Klingbeil M."/>
            <person name="Kluge S."/>
            <person name="Koo H."/>
            <person name="Lacerda D."/>
            <person name="Levin M.J."/>
            <person name="Lorenzi H."/>
            <person name="Louie T."/>
            <person name="Machado C.R."/>
            <person name="McCulloch R."/>
            <person name="McKenna A."/>
            <person name="Mizuno Y."/>
            <person name="Mottram J.C."/>
            <person name="Nelson S."/>
            <person name="Ochaya S."/>
            <person name="Osoegawa K."/>
            <person name="Pai G."/>
            <person name="Parsons M."/>
            <person name="Pentony M."/>
            <person name="Pettersson U."/>
            <person name="Pop M."/>
            <person name="Ramirez J.L."/>
            <person name="Rinta J."/>
            <person name="Robertson L."/>
            <person name="Salzberg S.L."/>
            <person name="Sanchez D.O."/>
            <person name="Seyler A."/>
            <person name="Sharma R."/>
            <person name="Shetty J."/>
            <person name="Simpson A.J."/>
            <person name="Sisk E."/>
            <person name="Tammi M.T."/>
            <person name="Tarleton R."/>
            <person name="Teixeira S."/>
            <person name="Van Aken S."/>
            <person name="Vogt C."/>
            <person name="Ward P.N."/>
            <person name="Wickstead B."/>
            <person name="Wortman J."/>
            <person name="White O."/>
            <person name="Fraser C.M."/>
            <person name="Stuart K.D."/>
            <person name="Andersson B."/>
        </authorList>
    </citation>
    <scope>NUCLEOTIDE SEQUENCE [LARGE SCALE GENOMIC DNA]</scope>
    <source>
        <strain evidence="2 3">CL Brener</strain>
    </source>
</reference>
<keyword evidence="1" id="KW-0812">Transmembrane</keyword>
<feature type="transmembrane region" description="Helical" evidence="1">
    <location>
        <begin position="94"/>
        <end position="116"/>
    </location>
</feature>
<sequence>MSLVKRALLVAVYMGSVHPFRNEIICVCVCMYLCVCCWLFKWWMWWLRSSGGRIFAVMRFCFCLFFFCCCFWSFCRPVSCLPPPITSLTAPGEHFFVCLCFCFFFFLLFFFILLFFDFSLRKKKKTEACRRGLFCVPACLSSLFYVSVERGMAAFLFIFIGFLSSLNGSAAIRVATVSPPPVFCCDFSLGVMGLTAPRLLFFFSPFFSPLPRLFFGEEWISLPCVCRLLFCYFVF</sequence>
<name>Q4CU31_TRYCC</name>